<gene>
    <name evidence="2" type="ORF">CRG98_018063</name>
</gene>
<reference evidence="2 3" key="1">
    <citation type="submission" date="2017-11" db="EMBL/GenBank/DDBJ databases">
        <title>De-novo sequencing of pomegranate (Punica granatum L.) genome.</title>
        <authorList>
            <person name="Akparov Z."/>
            <person name="Amiraslanov A."/>
            <person name="Hajiyeva S."/>
            <person name="Abbasov M."/>
            <person name="Kaur K."/>
            <person name="Hamwieh A."/>
            <person name="Solovyev V."/>
            <person name="Salamov A."/>
            <person name="Braich B."/>
            <person name="Kosarev P."/>
            <person name="Mahmoud A."/>
            <person name="Hajiyev E."/>
            <person name="Babayeva S."/>
            <person name="Izzatullayeva V."/>
            <person name="Mammadov A."/>
            <person name="Mammadov A."/>
            <person name="Sharifova S."/>
            <person name="Ojaghi J."/>
            <person name="Eynullazada K."/>
            <person name="Bayramov B."/>
            <person name="Abdulazimova A."/>
            <person name="Shahmuradov I."/>
        </authorList>
    </citation>
    <scope>NUCLEOTIDE SEQUENCE [LARGE SCALE GENOMIC DNA]</scope>
    <source>
        <strain evidence="3">cv. AG2017</strain>
        <tissue evidence="2">Leaf</tissue>
    </source>
</reference>
<protein>
    <submittedName>
        <fullName evidence="2">Uncharacterized protein</fullName>
    </submittedName>
</protein>
<dbReference type="Proteomes" id="UP000233551">
    <property type="component" value="Unassembled WGS sequence"/>
</dbReference>
<evidence type="ECO:0000313" key="2">
    <source>
        <dbReference type="EMBL" id="PKI61567.1"/>
    </source>
</evidence>
<organism evidence="2 3">
    <name type="scientific">Punica granatum</name>
    <name type="common">Pomegranate</name>
    <dbReference type="NCBI Taxonomy" id="22663"/>
    <lineage>
        <taxon>Eukaryota</taxon>
        <taxon>Viridiplantae</taxon>
        <taxon>Streptophyta</taxon>
        <taxon>Embryophyta</taxon>
        <taxon>Tracheophyta</taxon>
        <taxon>Spermatophyta</taxon>
        <taxon>Magnoliopsida</taxon>
        <taxon>eudicotyledons</taxon>
        <taxon>Gunneridae</taxon>
        <taxon>Pentapetalae</taxon>
        <taxon>rosids</taxon>
        <taxon>malvids</taxon>
        <taxon>Myrtales</taxon>
        <taxon>Lythraceae</taxon>
        <taxon>Punica</taxon>
    </lineage>
</organism>
<dbReference type="EMBL" id="PGOL01001028">
    <property type="protein sequence ID" value="PKI61567.1"/>
    <property type="molecule type" value="Genomic_DNA"/>
</dbReference>
<accession>A0A2I0JZ19</accession>
<name>A0A2I0JZ19_PUNGR</name>
<evidence type="ECO:0000256" key="1">
    <source>
        <dbReference type="SAM" id="MobiDB-lite"/>
    </source>
</evidence>
<feature type="region of interest" description="Disordered" evidence="1">
    <location>
        <begin position="38"/>
        <end position="78"/>
    </location>
</feature>
<comment type="caution">
    <text evidence="2">The sequence shown here is derived from an EMBL/GenBank/DDBJ whole genome shotgun (WGS) entry which is preliminary data.</text>
</comment>
<feature type="compositionally biased region" description="Low complexity" evidence="1">
    <location>
        <begin position="47"/>
        <end position="61"/>
    </location>
</feature>
<evidence type="ECO:0000313" key="3">
    <source>
        <dbReference type="Proteomes" id="UP000233551"/>
    </source>
</evidence>
<keyword evidence="3" id="KW-1185">Reference proteome</keyword>
<sequence length="242" mass="26814">MVDGSGINGQFYWKDSSLDNSKKNIRLFENKVVLKYQRKPQPRQKRVAVNARASSSSVQQRQRAKRAVSNSKPSSPPLAHVLTVLAARASTHSNRSPHGSGDIGARVNREGEVKEVTALMCWKSGPQTPTRLLRSSIATRMRRALAAAVRRRSGGPFWVSMSTSGPQWKLGTELMKARTSTCKDLIARLSEEEELISLKTLLGHRLESAKKRFEAMKSEKELAALLLQDQTNNIAPNPLMVG</sequence>
<dbReference type="AlphaFoldDB" id="A0A2I0JZ19"/>
<proteinExistence type="predicted"/>